<evidence type="ECO:0000256" key="1">
    <source>
        <dbReference type="SAM" id="Phobius"/>
    </source>
</evidence>
<keyword evidence="3" id="KW-1185">Reference proteome</keyword>
<dbReference type="EMBL" id="SNXO01000012">
    <property type="protein sequence ID" value="TDP57470.1"/>
    <property type="molecule type" value="Genomic_DNA"/>
</dbReference>
<gene>
    <name evidence="2" type="ORF">EV211_11220</name>
</gene>
<name>A0A4R6Q651_9FIRM</name>
<organism evidence="2 3">
    <name type="scientific">Aminicella lysinilytica</name>
    <dbReference type="NCBI Taxonomy" id="433323"/>
    <lineage>
        <taxon>Bacteria</taxon>
        <taxon>Bacillati</taxon>
        <taxon>Bacillota</taxon>
        <taxon>Clostridia</taxon>
        <taxon>Peptostreptococcales</taxon>
        <taxon>Anaerovoracaceae</taxon>
        <taxon>Aminicella</taxon>
    </lineage>
</organism>
<dbReference type="Proteomes" id="UP000295500">
    <property type="component" value="Unassembled WGS sequence"/>
</dbReference>
<evidence type="ECO:0008006" key="4">
    <source>
        <dbReference type="Google" id="ProtNLM"/>
    </source>
</evidence>
<comment type="caution">
    <text evidence="2">The sequence shown here is derived from an EMBL/GenBank/DDBJ whole genome shotgun (WGS) entry which is preliminary data.</text>
</comment>
<dbReference type="AlphaFoldDB" id="A0A4R6Q651"/>
<protein>
    <recommendedName>
        <fullName evidence="4">TadE-like protein</fullName>
    </recommendedName>
</protein>
<dbReference type="OrthoDB" id="2079815at2"/>
<keyword evidence="1" id="KW-0812">Transmembrane</keyword>
<reference evidence="2 3" key="1">
    <citation type="submission" date="2019-03" db="EMBL/GenBank/DDBJ databases">
        <title>Genomic Encyclopedia of Type Strains, Phase IV (KMG-IV): sequencing the most valuable type-strain genomes for metagenomic binning, comparative biology and taxonomic classification.</title>
        <authorList>
            <person name="Goeker M."/>
        </authorList>
    </citation>
    <scope>NUCLEOTIDE SEQUENCE [LARGE SCALE GENOMIC DNA]</scope>
    <source>
        <strain evidence="2 3">DSM 28287</strain>
    </source>
</reference>
<evidence type="ECO:0000313" key="3">
    <source>
        <dbReference type="Proteomes" id="UP000295500"/>
    </source>
</evidence>
<proteinExistence type="predicted"/>
<feature type="transmembrane region" description="Helical" evidence="1">
    <location>
        <begin position="21"/>
        <end position="46"/>
    </location>
</feature>
<evidence type="ECO:0000313" key="2">
    <source>
        <dbReference type="EMBL" id="TDP57470.1"/>
    </source>
</evidence>
<dbReference type="RefSeq" id="WP_133528211.1">
    <property type="nucleotide sequence ID" value="NZ_CALCQM010000012.1"/>
</dbReference>
<sequence>MLTENHTKSRKNISLNKKGSYIVEATIVVPIFIIAVLMLISIIPIISTCENITYSVTEEMRMETAKSAFRDNPATAPIAMGIRVNRENRRLSSFYITGYKYKYRAHGIDDLITVNFTSAFKEKNPLGLFSRVEFEGKLTGRAYTGSYYKDTPSTRSEFEEDKESKTVYVFPNWGKCYHNKNCTYVRSNCHLVYLSQNVKSSFHSCPLCGSADASIGTPVFCFESSGEAYHLASCNAVDRYYIEMEKDEAVEKGYMPCSKCGGE</sequence>
<accession>A0A4R6Q651</accession>
<keyword evidence="1" id="KW-1133">Transmembrane helix</keyword>
<keyword evidence="1" id="KW-0472">Membrane</keyword>